<name>A0A087A4X4_9BIFI</name>
<keyword evidence="1" id="KW-0812">Transmembrane</keyword>
<dbReference type="STRING" id="1437609.BCAL_1638"/>
<sequence length="452" mass="49586">MWRQQVERFLERNLAPLLVFLVIASLQGAYYMEAVGPLSMPDPDLHATTSYAVATGQAFNPTTTKTDEHGNTVKVQHLTGDSRFLENEAFRNILVSSVLDKPFTRDKHIGLQQGADRETPRMVTIPNVHVRNRSNQYFPIAYLPQGLGLALGMHGGHSPYECWQMARQTNLIMFLILFSLAIALTPRAKFLVVLVGALPQVAFISSSLMADATYIGVSACFVGMLLHLADKKSSARWWELTALIALIVLLFFCKVVYVLEALLVLVLPSAVVSWKRKGLVVGLSVLLGVVPYVLWHNRFGGMLARVNVADNIGFMIHYPVRVLKIILWNVLQLPQTLGDVPASSSVAVAAMALGWVLVMACTSKIERPDSMLGWLSAYRYSIVAVAAALLATMLIYLSLMATWMNMPKLPLTGEIEGFQGRYLLPLLPLLLCSTAVSSVPTATLSTGTGMKG</sequence>
<evidence type="ECO:0000256" key="1">
    <source>
        <dbReference type="SAM" id="Phobius"/>
    </source>
</evidence>
<evidence type="ECO:0000313" key="2">
    <source>
        <dbReference type="EMBL" id="KFI53824.1"/>
    </source>
</evidence>
<evidence type="ECO:0000313" key="3">
    <source>
        <dbReference type="Proteomes" id="UP000029072"/>
    </source>
</evidence>
<accession>A0A087A4X4</accession>
<proteinExistence type="predicted"/>
<feature type="transmembrane region" description="Helical" evidence="1">
    <location>
        <begin position="171"/>
        <end position="195"/>
    </location>
</feature>
<dbReference type="eggNOG" id="COG4713">
    <property type="taxonomic scope" value="Bacteria"/>
</dbReference>
<reference evidence="2 3" key="1">
    <citation type="submission" date="2014-03" db="EMBL/GenBank/DDBJ databases">
        <title>Genomics of Bifidobacteria.</title>
        <authorList>
            <person name="Ventura M."/>
            <person name="Milani C."/>
            <person name="Lugli G.A."/>
        </authorList>
    </citation>
    <scope>NUCLEOTIDE SEQUENCE [LARGE SCALE GENOMIC DNA]</scope>
    <source>
        <strain evidence="2 3">DSM 23973</strain>
    </source>
</reference>
<protein>
    <recommendedName>
        <fullName evidence="4">DUF2142 domain-containing protein</fullName>
    </recommendedName>
</protein>
<keyword evidence="1" id="KW-0472">Membrane</keyword>
<comment type="caution">
    <text evidence="2">The sequence shown here is derived from an EMBL/GenBank/DDBJ whole genome shotgun (WGS) entry which is preliminary data.</text>
</comment>
<dbReference type="Proteomes" id="UP000029072">
    <property type="component" value="Unassembled WGS sequence"/>
</dbReference>
<gene>
    <name evidence="2" type="ORF">BCAL_1638</name>
</gene>
<evidence type="ECO:0008006" key="4">
    <source>
        <dbReference type="Google" id="ProtNLM"/>
    </source>
</evidence>
<keyword evidence="1" id="KW-1133">Transmembrane helix</keyword>
<dbReference type="EMBL" id="JGYS01000013">
    <property type="protein sequence ID" value="KFI53824.1"/>
    <property type="molecule type" value="Genomic_DNA"/>
</dbReference>
<feature type="transmembrane region" description="Helical" evidence="1">
    <location>
        <begin position="382"/>
        <end position="403"/>
    </location>
</feature>
<dbReference type="AlphaFoldDB" id="A0A087A4X4"/>
<dbReference type="InterPro" id="IPR018674">
    <property type="entry name" value="DUF2142_membrane"/>
</dbReference>
<dbReference type="Pfam" id="PF09913">
    <property type="entry name" value="DUF2142"/>
    <property type="match status" value="1"/>
</dbReference>
<organism evidence="2 3">
    <name type="scientific">Bifidobacterium callitrichos DSM 23973</name>
    <dbReference type="NCBI Taxonomy" id="1437609"/>
    <lineage>
        <taxon>Bacteria</taxon>
        <taxon>Bacillati</taxon>
        <taxon>Actinomycetota</taxon>
        <taxon>Actinomycetes</taxon>
        <taxon>Bifidobacteriales</taxon>
        <taxon>Bifidobacteriaceae</taxon>
        <taxon>Bifidobacterium</taxon>
    </lineage>
</organism>
<feature type="transmembrane region" description="Helical" evidence="1">
    <location>
        <begin position="240"/>
        <end position="266"/>
    </location>
</feature>
<feature type="transmembrane region" description="Helical" evidence="1">
    <location>
        <begin position="278"/>
        <end position="295"/>
    </location>
</feature>
<feature type="transmembrane region" description="Helical" evidence="1">
    <location>
        <begin position="201"/>
        <end position="228"/>
    </location>
</feature>
<dbReference type="RefSeq" id="WP_043167254.1">
    <property type="nucleotide sequence ID" value="NZ_JDUV01000024.1"/>
</dbReference>
<feature type="transmembrane region" description="Helical" evidence="1">
    <location>
        <begin position="423"/>
        <end position="444"/>
    </location>
</feature>
<feature type="transmembrane region" description="Helical" evidence="1">
    <location>
        <begin position="340"/>
        <end position="361"/>
    </location>
</feature>
<feature type="transmembrane region" description="Helical" evidence="1">
    <location>
        <begin position="14"/>
        <end position="32"/>
    </location>
</feature>